<comment type="caution">
    <text evidence="2">The sequence shown here is derived from an EMBL/GenBank/DDBJ whole genome shotgun (WGS) entry which is preliminary data.</text>
</comment>
<accession>A0A401U3V5</accession>
<feature type="non-terminal residue" evidence="2">
    <location>
        <position position="1"/>
    </location>
</feature>
<reference evidence="2 3" key="1">
    <citation type="journal article" date="2018" name="Nat. Ecol. Evol.">
        <title>Shark genomes provide insights into elasmobranch evolution and the origin of vertebrates.</title>
        <authorList>
            <person name="Hara Y"/>
            <person name="Yamaguchi K"/>
            <person name="Onimaru K"/>
            <person name="Kadota M"/>
            <person name="Koyanagi M"/>
            <person name="Keeley SD"/>
            <person name="Tatsumi K"/>
            <person name="Tanaka K"/>
            <person name="Motone F"/>
            <person name="Kageyama Y"/>
            <person name="Nozu R"/>
            <person name="Adachi N"/>
            <person name="Nishimura O"/>
            <person name="Nakagawa R"/>
            <person name="Tanegashima C"/>
            <person name="Kiyatake I"/>
            <person name="Matsumoto R"/>
            <person name="Murakumo K"/>
            <person name="Nishida K"/>
            <person name="Terakita A"/>
            <person name="Kuratani S"/>
            <person name="Sato K"/>
            <person name="Hyodo S Kuraku.S."/>
        </authorList>
    </citation>
    <scope>NUCLEOTIDE SEQUENCE [LARGE SCALE GENOMIC DNA]</scope>
</reference>
<evidence type="ECO:0000256" key="1">
    <source>
        <dbReference type="SAM" id="MobiDB-lite"/>
    </source>
</evidence>
<evidence type="ECO:0000313" key="2">
    <source>
        <dbReference type="EMBL" id="GCC49578.1"/>
    </source>
</evidence>
<keyword evidence="3" id="KW-1185">Reference proteome</keyword>
<dbReference type="Proteomes" id="UP000287033">
    <property type="component" value="Unassembled WGS sequence"/>
</dbReference>
<feature type="compositionally biased region" description="Basic and acidic residues" evidence="1">
    <location>
        <begin position="117"/>
        <end position="131"/>
    </location>
</feature>
<dbReference type="AlphaFoldDB" id="A0A401U3V5"/>
<dbReference type="EMBL" id="BEZZ01276786">
    <property type="protein sequence ID" value="GCC49578.1"/>
    <property type="molecule type" value="Genomic_DNA"/>
</dbReference>
<name>A0A401U3V5_CHIPU</name>
<sequence>FGQLRQERFGAGARDGTEIVDQLRPLHADAGIDHGQRVGRLVRDDPDLRRRAIGDQAGIGNRLIAQLVAGIRRVRDQFAQEDVGLGIDRMHHQVQQFGNLGLERLGFSGGSCGHAGNSDKREVAESPDIARSRPVARFASRGNRQSDIAER</sequence>
<proteinExistence type="predicted"/>
<organism evidence="2 3">
    <name type="scientific">Chiloscyllium punctatum</name>
    <name type="common">Brownbanded bambooshark</name>
    <name type="synonym">Hemiscyllium punctatum</name>
    <dbReference type="NCBI Taxonomy" id="137246"/>
    <lineage>
        <taxon>Eukaryota</taxon>
        <taxon>Metazoa</taxon>
        <taxon>Chordata</taxon>
        <taxon>Craniata</taxon>
        <taxon>Vertebrata</taxon>
        <taxon>Chondrichthyes</taxon>
        <taxon>Elasmobranchii</taxon>
        <taxon>Galeomorphii</taxon>
        <taxon>Galeoidea</taxon>
        <taxon>Orectolobiformes</taxon>
        <taxon>Hemiscylliidae</taxon>
        <taxon>Chiloscyllium</taxon>
    </lineage>
</organism>
<evidence type="ECO:0000313" key="3">
    <source>
        <dbReference type="Proteomes" id="UP000287033"/>
    </source>
</evidence>
<protein>
    <submittedName>
        <fullName evidence="2">Uncharacterized protein</fullName>
    </submittedName>
</protein>
<gene>
    <name evidence="2" type="ORF">chiPu_0033945</name>
</gene>
<feature type="compositionally biased region" description="Polar residues" evidence="1">
    <location>
        <begin position="142"/>
        <end position="151"/>
    </location>
</feature>
<feature type="region of interest" description="Disordered" evidence="1">
    <location>
        <begin position="111"/>
        <end position="151"/>
    </location>
</feature>